<reference evidence="2 3" key="1">
    <citation type="journal article" date="2022" name="bioRxiv">
        <title>Genomics of Preaxostyla Flagellates Illuminates Evolutionary Transitions and the Path Towards Mitochondrial Loss.</title>
        <authorList>
            <person name="Novak L.V.F."/>
            <person name="Treitli S.C."/>
            <person name="Pyrih J."/>
            <person name="Halakuc P."/>
            <person name="Pipaliya S.V."/>
            <person name="Vacek V."/>
            <person name="Brzon O."/>
            <person name="Soukal P."/>
            <person name="Eme L."/>
            <person name="Dacks J.B."/>
            <person name="Karnkowska A."/>
            <person name="Elias M."/>
            <person name="Hampl V."/>
        </authorList>
    </citation>
    <scope>NUCLEOTIDE SEQUENCE [LARGE SCALE GENOMIC DNA]</scope>
    <source>
        <strain evidence="2">NAU3</strain>
        <tissue evidence="2">Gut</tissue>
    </source>
</reference>
<gene>
    <name evidence="2" type="ORF">BLNAU_104</name>
</gene>
<dbReference type="Proteomes" id="UP001281761">
    <property type="component" value="Unassembled WGS sequence"/>
</dbReference>
<sequence length="415" mass="45712">MPSNLTSSPPSVSTLFLDSISSSSETKEHNLSSISSHLTSMGTDSSSLLLQHSGHTHTHFEHFIPVPPSQSPDYPFSQSLPLHAANPLSRDSVFTFNSISHPASVDRQQLQYQFQNTSSTTGLPSGAISRTSGVQTSSLPQHPYVHSTPSPLLPTPYKASVSPSIQQQPTLESQNTIPLPLYLDGILPCPERQENSRHSNIHSSSVHIQGDANAILPHPSSHHNSTFVSHPQLETPPSVSHPTQITQITVISTSNPNSQRGKPDSENVGNHHHQQSKNASPSKQNRTHQITFLPPIKQPIPFPPYDTRQQPSVAITQPLKSPIDTPQVIPKNSRSSTRSSHSEHRKPFNETTPFTADPYPKSAPLFDNPVPYSVNRSRMTVTLFEGKPAVQSESVPHSHDGKRRNRRRRQRTAKK</sequence>
<feature type="compositionally biased region" description="Basic residues" evidence="1">
    <location>
        <begin position="400"/>
        <end position="415"/>
    </location>
</feature>
<keyword evidence="3" id="KW-1185">Reference proteome</keyword>
<protein>
    <submittedName>
        <fullName evidence="2">Uncharacterized protein</fullName>
    </submittedName>
</protein>
<evidence type="ECO:0000256" key="1">
    <source>
        <dbReference type="SAM" id="MobiDB-lite"/>
    </source>
</evidence>
<feature type="compositionally biased region" description="Low complexity" evidence="1">
    <location>
        <begin position="243"/>
        <end position="254"/>
    </location>
</feature>
<feature type="region of interest" description="Disordered" evidence="1">
    <location>
        <begin position="316"/>
        <end position="372"/>
    </location>
</feature>
<comment type="caution">
    <text evidence="2">The sequence shown here is derived from an EMBL/GenBank/DDBJ whole genome shotgun (WGS) entry which is preliminary data.</text>
</comment>
<feature type="region of interest" description="Disordered" evidence="1">
    <location>
        <begin position="213"/>
        <end position="286"/>
    </location>
</feature>
<organism evidence="2 3">
    <name type="scientific">Blattamonas nauphoetae</name>
    <dbReference type="NCBI Taxonomy" id="2049346"/>
    <lineage>
        <taxon>Eukaryota</taxon>
        <taxon>Metamonada</taxon>
        <taxon>Preaxostyla</taxon>
        <taxon>Oxymonadida</taxon>
        <taxon>Blattamonas</taxon>
    </lineage>
</organism>
<feature type="region of interest" description="Disordered" evidence="1">
    <location>
        <begin position="117"/>
        <end position="139"/>
    </location>
</feature>
<feature type="region of interest" description="Disordered" evidence="1">
    <location>
        <begin position="385"/>
        <end position="415"/>
    </location>
</feature>
<evidence type="ECO:0000313" key="2">
    <source>
        <dbReference type="EMBL" id="KAK2964804.1"/>
    </source>
</evidence>
<feature type="compositionally biased region" description="Polar residues" evidence="1">
    <location>
        <begin position="276"/>
        <end position="286"/>
    </location>
</feature>
<evidence type="ECO:0000313" key="3">
    <source>
        <dbReference type="Proteomes" id="UP001281761"/>
    </source>
</evidence>
<accession>A0ABQ9YMP0</accession>
<name>A0ABQ9YMP0_9EUKA</name>
<dbReference type="EMBL" id="JARBJD010000001">
    <property type="protein sequence ID" value="KAK2964804.1"/>
    <property type="molecule type" value="Genomic_DNA"/>
</dbReference>
<proteinExistence type="predicted"/>